<dbReference type="EMBL" id="FMVN01000011">
    <property type="protein sequence ID" value="SCY62358.1"/>
    <property type="molecule type" value="Genomic_DNA"/>
</dbReference>
<dbReference type="KEGG" id="tmc:LMI_0732"/>
<sequence length="109" mass="12810">MSNPYLGNSWHINLFLKLITNQNGLLITIYLVGLVIAIWRASIAFYSFKLMKRKFSYQYLQSDVIRYVILKTVFWPFYIFAEKVLLFDCPRHFLNVTGIKRIITTVPAA</sequence>
<dbReference type="RefSeq" id="WP_045098530.1">
    <property type="nucleotide sequence ID" value="NZ_CP020614.1"/>
</dbReference>
<reference evidence="4" key="1">
    <citation type="submission" date="2014-09" db="EMBL/GenBank/DDBJ databases">
        <authorList>
            <person name="Gomez-Valero L."/>
        </authorList>
    </citation>
    <scope>NUCLEOTIDE SEQUENCE [LARGE SCALE GENOMIC DNA]</scope>
    <source>
        <strain evidence="4">ATCC33218</strain>
    </source>
</reference>
<dbReference type="AlphaFoldDB" id="A0A098GDG2"/>
<dbReference type="Proteomes" id="UP000182998">
    <property type="component" value="Unassembled WGS sequence"/>
</dbReference>
<reference evidence="3 5" key="3">
    <citation type="submission" date="2016-10" db="EMBL/GenBank/DDBJ databases">
        <authorList>
            <person name="Varghese N."/>
            <person name="Submissions S."/>
        </authorList>
    </citation>
    <scope>NUCLEOTIDE SEQUENCE [LARGE SCALE GENOMIC DNA]</scope>
    <source>
        <strain evidence="3 5">ATCC 33218</strain>
    </source>
</reference>
<dbReference type="EMBL" id="LN614830">
    <property type="protein sequence ID" value="CEG60055.1"/>
    <property type="molecule type" value="Genomic_DNA"/>
</dbReference>
<evidence type="ECO:0000313" key="3">
    <source>
        <dbReference type="EMBL" id="SCY62358.1"/>
    </source>
</evidence>
<proteinExistence type="predicted"/>
<evidence type="ECO:0000313" key="5">
    <source>
        <dbReference type="Proteomes" id="UP000182998"/>
    </source>
</evidence>
<keyword evidence="5" id="KW-1185">Reference proteome</keyword>
<name>A0A098GDG2_LEGMI</name>
<feature type="transmembrane region" description="Helical" evidence="1">
    <location>
        <begin position="24"/>
        <end position="43"/>
    </location>
</feature>
<reference evidence="2" key="2">
    <citation type="submission" date="2014-09" db="EMBL/GenBank/DDBJ databases">
        <authorList>
            <person name="GOMEZ-VALERO Laura"/>
        </authorList>
    </citation>
    <scope>NUCLEOTIDE SEQUENCE</scope>
    <source>
        <strain evidence="2">ATCC33218</strain>
    </source>
</reference>
<gene>
    <name evidence="2" type="ORF">LMI_0732</name>
    <name evidence="3" type="ORF">SAMN02982997_02287</name>
</gene>
<accession>A0A098GDG2</accession>
<dbReference type="PATRIC" id="fig|451.8.peg.2256"/>
<evidence type="ECO:0000256" key="1">
    <source>
        <dbReference type="SAM" id="Phobius"/>
    </source>
</evidence>
<dbReference type="Proteomes" id="UP000032414">
    <property type="component" value="Chromosome I"/>
</dbReference>
<keyword evidence="1" id="KW-0812">Transmembrane</keyword>
<keyword evidence="1" id="KW-0472">Membrane</keyword>
<protein>
    <submittedName>
        <fullName evidence="2">Uncharacterized protein</fullName>
    </submittedName>
</protein>
<evidence type="ECO:0000313" key="2">
    <source>
        <dbReference type="EMBL" id="CEG60055.1"/>
    </source>
</evidence>
<evidence type="ECO:0000313" key="4">
    <source>
        <dbReference type="Proteomes" id="UP000032414"/>
    </source>
</evidence>
<dbReference type="HOGENOM" id="CLU_2182679_0_0_6"/>
<organism evidence="2 4">
    <name type="scientific">Legionella micdadei</name>
    <name type="common">Tatlockia micdadei</name>
    <dbReference type="NCBI Taxonomy" id="451"/>
    <lineage>
        <taxon>Bacteria</taxon>
        <taxon>Pseudomonadati</taxon>
        <taxon>Pseudomonadota</taxon>
        <taxon>Gammaproteobacteria</taxon>
        <taxon>Legionellales</taxon>
        <taxon>Legionellaceae</taxon>
        <taxon>Legionella</taxon>
    </lineage>
</organism>
<keyword evidence="1" id="KW-1133">Transmembrane helix</keyword>